<evidence type="ECO:0000313" key="7">
    <source>
        <dbReference type="EMBL" id="CAK8696293.1"/>
    </source>
</evidence>
<evidence type="ECO:0000256" key="5">
    <source>
        <dbReference type="ARBA" id="ARBA00022833"/>
    </source>
</evidence>
<dbReference type="PANTHER" id="PTHR43462">
    <property type="entry name" value="ALANYL-TRNA EDITING PROTEIN"/>
    <property type="match status" value="1"/>
</dbReference>
<dbReference type="InterPro" id="IPR012947">
    <property type="entry name" value="tRNA_SAD"/>
</dbReference>
<dbReference type="Gene3D" id="3.30.980.10">
    <property type="entry name" value="Threonyl-trna Synthetase, Chain A, domain 2"/>
    <property type="match status" value="1"/>
</dbReference>
<dbReference type="InterPro" id="IPR018163">
    <property type="entry name" value="Thr/Ala-tRNA-synth_IIc_edit"/>
</dbReference>
<sequence>MVFMCQVDSYLTNFSSTVTSCEPTESKVENKNGQLVKTDGYHVELDDTILFPEGGGQPDDRGTINNVPVMKISRKGAKAIHFVGKKFEVGETVKLSVDWDRRFDHMQQHSAQHLITAIADGRYGYKTTSWNLGKEISFIELDVPQTNQDNINNIESQVNKAILENVPVVVHVTHVGSPLLESVRTRGLPDDHVGDVRIVEIKGIEANMCCGTHVSNLSHLQCIKILGTEKGKKGKTNLYFLAGSRVLSYAGKCYASEKELTKHLKCSPDQHVHAVDRTIKQLKLYQKNCTSLLRDIAVLEASKFKSSAVNKCFCLHRKEGNIEFMNIIANEIGLSAFLFLTVGDEKGVGMFLLSGPEGFVQSCGSKIMELIGGKGLAKGNRMQGKAEKLQKKQQAITIIDEFMSKFSSLS</sequence>
<comment type="subcellular location">
    <subcellularLocation>
        <location evidence="2">Cytoplasm</location>
    </subcellularLocation>
</comment>
<dbReference type="InterPro" id="IPR051335">
    <property type="entry name" value="Alanyl-tRNA_Editing_Enzymes"/>
</dbReference>
<dbReference type="PANTHER" id="PTHR43462:SF1">
    <property type="entry name" value="ALANYL-TRNA EDITING PROTEIN AARSD1"/>
    <property type="match status" value="1"/>
</dbReference>
<comment type="cofactor">
    <cofactor evidence="1">
        <name>Zn(2+)</name>
        <dbReference type="ChEBI" id="CHEBI:29105"/>
    </cofactor>
</comment>
<organism evidence="7 8">
    <name type="scientific">Clavelina lepadiformis</name>
    <name type="common">Light-bulb sea squirt</name>
    <name type="synonym">Ascidia lepadiformis</name>
    <dbReference type="NCBI Taxonomy" id="159417"/>
    <lineage>
        <taxon>Eukaryota</taxon>
        <taxon>Metazoa</taxon>
        <taxon>Chordata</taxon>
        <taxon>Tunicata</taxon>
        <taxon>Ascidiacea</taxon>
        <taxon>Aplousobranchia</taxon>
        <taxon>Clavelinidae</taxon>
        <taxon>Clavelina</taxon>
    </lineage>
</organism>
<comment type="similarity">
    <text evidence="3">Belongs to the class-II aminoacyl-tRNA synthetase family. Alax-L subfamily.</text>
</comment>
<comment type="caution">
    <text evidence="7">The sequence shown here is derived from an EMBL/GenBank/DDBJ whole genome shotgun (WGS) entry which is preliminary data.</text>
</comment>
<dbReference type="SMART" id="SM00863">
    <property type="entry name" value="tRNA_SAD"/>
    <property type="match status" value="1"/>
</dbReference>
<accession>A0ABP0GX32</accession>
<dbReference type="SUPFAM" id="SSF55186">
    <property type="entry name" value="ThrRS/AlaRS common domain"/>
    <property type="match status" value="1"/>
</dbReference>
<evidence type="ECO:0000256" key="1">
    <source>
        <dbReference type="ARBA" id="ARBA00001947"/>
    </source>
</evidence>
<dbReference type="Gene3D" id="2.40.30.130">
    <property type="match status" value="1"/>
</dbReference>
<reference evidence="7 8" key="1">
    <citation type="submission" date="2024-02" db="EMBL/GenBank/DDBJ databases">
        <authorList>
            <person name="Daric V."/>
            <person name="Darras S."/>
        </authorList>
    </citation>
    <scope>NUCLEOTIDE SEQUENCE [LARGE SCALE GENOMIC DNA]</scope>
</reference>
<evidence type="ECO:0000313" key="8">
    <source>
        <dbReference type="Proteomes" id="UP001642483"/>
    </source>
</evidence>
<dbReference type="Proteomes" id="UP001642483">
    <property type="component" value="Unassembled WGS sequence"/>
</dbReference>
<keyword evidence="8" id="KW-1185">Reference proteome</keyword>
<dbReference type="EMBL" id="CAWYQH010000152">
    <property type="protein sequence ID" value="CAK8696293.1"/>
    <property type="molecule type" value="Genomic_DNA"/>
</dbReference>
<evidence type="ECO:0000256" key="2">
    <source>
        <dbReference type="ARBA" id="ARBA00004496"/>
    </source>
</evidence>
<dbReference type="PROSITE" id="PS50860">
    <property type="entry name" value="AA_TRNA_LIGASE_II_ALA"/>
    <property type="match status" value="1"/>
</dbReference>
<dbReference type="SUPFAM" id="SSF50447">
    <property type="entry name" value="Translation proteins"/>
    <property type="match status" value="1"/>
</dbReference>
<dbReference type="InterPro" id="IPR009000">
    <property type="entry name" value="Transl_B-barrel_sf"/>
</dbReference>
<dbReference type="InterPro" id="IPR018165">
    <property type="entry name" value="Ala-tRNA-synth_IIc_core"/>
</dbReference>
<protein>
    <recommendedName>
        <fullName evidence="6">Alanyl-transfer RNA synthetases family profile domain-containing protein</fullName>
    </recommendedName>
</protein>
<evidence type="ECO:0000256" key="3">
    <source>
        <dbReference type="ARBA" id="ARBA00008429"/>
    </source>
</evidence>
<proteinExistence type="inferred from homology"/>
<name>A0ABP0GX32_CLALP</name>
<dbReference type="Pfam" id="PF07973">
    <property type="entry name" value="tRNA_SAD"/>
    <property type="match status" value="1"/>
</dbReference>
<evidence type="ECO:0000259" key="6">
    <source>
        <dbReference type="PROSITE" id="PS50860"/>
    </source>
</evidence>
<gene>
    <name evidence="7" type="ORF">CVLEPA_LOCUS29458</name>
</gene>
<keyword evidence="5" id="KW-0862">Zinc</keyword>
<evidence type="ECO:0000256" key="4">
    <source>
        <dbReference type="ARBA" id="ARBA00022723"/>
    </source>
</evidence>
<keyword evidence="4" id="KW-0479">Metal-binding</keyword>
<feature type="domain" description="Alanyl-transfer RNA synthetases family profile" evidence="6">
    <location>
        <begin position="1"/>
        <end position="252"/>
    </location>
</feature>